<keyword evidence="1" id="KW-1133">Transmembrane helix</keyword>
<dbReference type="eggNOG" id="ENOG5031I9I">
    <property type="taxonomic scope" value="Bacteria"/>
</dbReference>
<dbReference type="Proteomes" id="UP000001558">
    <property type="component" value="Chromosome"/>
</dbReference>
<evidence type="ECO:0000256" key="1">
    <source>
        <dbReference type="SAM" id="Phobius"/>
    </source>
</evidence>
<keyword evidence="3" id="KW-1185">Reference proteome</keyword>
<dbReference type="HOGENOM" id="CLU_2083259_0_0_6"/>
<organism evidence="2 3">
    <name type="scientific">Shewanella loihica (strain ATCC BAA-1088 / PV-4)</name>
    <dbReference type="NCBI Taxonomy" id="323850"/>
    <lineage>
        <taxon>Bacteria</taxon>
        <taxon>Pseudomonadati</taxon>
        <taxon>Pseudomonadota</taxon>
        <taxon>Gammaproteobacteria</taxon>
        <taxon>Alteromonadales</taxon>
        <taxon>Shewanellaceae</taxon>
        <taxon>Shewanella</taxon>
    </lineage>
</organism>
<protein>
    <submittedName>
        <fullName evidence="2">Uncharacterized protein</fullName>
    </submittedName>
</protein>
<feature type="transmembrane region" description="Helical" evidence="1">
    <location>
        <begin position="33"/>
        <end position="54"/>
    </location>
</feature>
<dbReference type="AlphaFoldDB" id="A3QI55"/>
<reference evidence="2 3" key="1">
    <citation type="submission" date="2007-03" db="EMBL/GenBank/DDBJ databases">
        <title>Complete sequence of Shewanella loihica PV-4.</title>
        <authorList>
            <consortium name="US DOE Joint Genome Institute"/>
            <person name="Copeland A."/>
            <person name="Lucas S."/>
            <person name="Lapidus A."/>
            <person name="Barry K."/>
            <person name="Detter J.C."/>
            <person name="Glavina del Rio T."/>
            <person name="Hammon N."/>
            <person name="Israni S."/>
            <person name="Dalin E."/>
            <person name="Tice H."/>
            <person name="Pitluck S."/>
            <person name="Chain P."/>
            <person name="Malfatti S."/>
            <person name="Shin M."/>
            <person name="Vergez L."/>
            <person name="Schmutz J."/>
            <person name="Larimer F."/>
            <person name="Land M."/>
            <person name="Hauser L."/>
            <person name="Kyrpides N."/>
            <person name="Mikhailova N."/>
            <person name="Romine M.F."/>
            <person name="Serres G."/>
            <person name="Fredrickson J."/>
            <person name="Tiedje J."/>
            <person name="Richardson P."/>
        </authorList>
    </citation>
    <scope>NUCLEOTIDE SEQUENCE [LARGE SCALE GENOMIC DNA]</scope>
    <source>
        <strain evidence="3">ATCC BAA-1088 / PV-4</strain>
    </source>
</reference>
<sequence length="111" mass="12651">MWKLFTLVFIGFLLVNSELVGLAMFIDAIGLDLFLMLLEVQLIAVFGFYFNSWFKPILLPIYKKTQKLDPYFFIPKLQHVKQVPALFCHAIPGFMLLIVGGLVINQDSGLV</sequence>
<dbReference type="KEGG" id="slo:Shew_3287"/>
<keyword evidence="1" id="KW-0812">Transmembrane</keyword>
<name>A3QI55_SHELP</name>
<evidence type="ECO:0000313" key="3">
    <source>
        <dbReference type="Proteomes" id="UP000001558"/>
    </source>
</evidence>
<evidence type="ECO:0000313" key="2">
    <source>
        <dbReference type="EMBL" id="ABO25153.1"/>
    </source>
</evidence>
<keyword evidence="1" id="KW-0472">Membrane</keyword>
<dbReference type="EMBL" id="CP000606">
    <property type="protein sequence ID" value="ABO25153.1"/>
    <property type="molecule type" value="Genomic_DNA"/>
</dbReference>
<proteinExistence type="predicted"/>
<dbReference type="OrthoDB" id="6227738at2"/>
<feature type="transmembrane region" description="Helical" evidence="1">
    <location>
        <begin position="83"/>
        <end position="104"/>
    </location>
</feature>
<gene>
    <name evidence="2" type="ordered locus">Shew_3287</name>
</gene>
<accession>A3QI55</accession>